<feature type="domain" description="Cathepsin propeptide inhibitor" evidence="1">
    <location>
        <begin position="32"/>
        <end position="91"/>
    </location>
</feature>
<evidence type="ECO:0000259" key="1">
    <source>
        <dbReference type="SMART" id="SM00848"/>
    </source>
</evidence>
<protein>
    <recommendedName>
        <fullName evidence="1">Cathepsin propeptide inhibitor domain-containing protein</fullName>
    </recommendedName>
</protein>
<dbReference type="SMART" id="SM00848">
    <property type="entry name" value="Inhibitor_I29"/>
    <property type="match status" value="1"/>
</dbReference>
<dbReference type="InterPro" id="IPR013201">
    <property type="entry name" value="Prot_inhib_I29"/>
</dbReference>
<proteinExistence type="predicted"/>
<dbReference type="AlphaFoldDB" id="A0A1B6IFZ4"/>
<dbReference type="InterPro" id="IPR038765">
    <property type="entry name" value="Papain-like_cys_pep_sf"/>
</dbReference>
<gene>
    <name evidence="2" type="ORF">g.15762</name>
</gene>
<dbReference type="SUPFAM" id="SSF54001">
    <property type="entry name" value="Cysteine proteinases"/>
    <property type="match status" value="1"/>
</dbReference>
<dbReference type="EMBL" id="GECU01021873">
    <property type="protein sequence ID" value="JAS85833.1"/>
    <property type="molecule type" value="Transcribed_RNA"/>
</dbReference>
<accession>A0A1B6IFZ4</accession>
<organism evidence="2">
    <name type="scientific">Homalodisca liturata</name>
    <dbReference type="NCBI Taxonomy" id="320908"/>
    <lineage>
        <taxon>Eukaryota</taxon>
        <taxon>Metazoa</taxon>
        <taxon>Ecdysozoa</taxon>
        <taxon>Arthropoda</taxon>
        <taxon>Hexapoda</taxon>
        <taxon>Insecta</taxon>
        <taxon>Pterygota</taxon>
        <taxon>Neoptera</taxon>
        <taxon>Paraneoptera</taxon>
        <taxon>Hemiptera</taxon>
        <taxon>Auchenorrhyncha</taxon>
        <taxon>Membracoidea</taxon>
        <taxon>Cicadellidae</taxon>
        <taxon>Cicadellinae</taxon>
        <taxon>Proconiini</taxon>
        <taxon>Homalodisca</taxon>
    </lineage>
</organism>
<dbReference type="Pfam" id="PF08246">
    <property type="entry name" value="Inhibitor_I29"/>
    <property type="match status" value="1"/>
</dbReference>
<evidence type="ECO:0000313" key="2">
    <source>
        <dbReference type="EMBL" id="JAS85833.1"/>
    </source>
</evidence>
<reference evidence="2" key="1">
    <citation type="submission" date="2015-11" db="EMBL/GenBank/DDBJ databases">
        <title>De novo transcriptome assembly of four potential Pierce s Disease insect vectors from Arizona vineyards.</title>
        <authorList>
            <person name="Tassone E.E."/>
        </authorList>
    </citation>
    <scope>NUCLEOTIDE SEQUENCE</scope>
</reference>
<sequence length="102" mass="12590">YFQHFIIKLCLEQVTMDPEIKNTSKDFVFIYFQHFIKNFRKTYSSIEEYKMRFQIFRDTYDTVQEANAMYPDARPPPFMINTFADRKRDELVDYYDGFIYED</sequence>
<feature type="non-terminal residue" evidence="2">
    <location>
        <position position="1"/>
    </location>
</feature>
<dbReference type="Gene3D" id="1.10.287.2250">
    <property type="match status" value="1"/>
</dbReference>
<name>A0A1B6IFZ4_9HEMI</name>